<name>F0WV22_9STRA</name>
<dbReference type="AlphaFoldDB" id="F0WV22"/>
<organism evidence="1">
    <name type="scientific">Albugo laibachii Nc14</name>
    <dbReference type="NCBI Taxonomy" id="890382"/>
    <lineage>
        <taxon>Eukaryota</taxon>
        <taxon>Sar</taxon>
        <taxon>Stramenopiles</taxon>
        <taxon>Oomycota</taxon>
        <taxon>Peronosporomycetes</taxon>
        <taxon>Albuginales</taxon>
        <taxon>Albuginaceae</taxon>
        <taxon>Albugo</taxon>
    </lineage>
</organism>
<dbReference type="EMBL" id="FR824330">
    <property type="protein sequence ID" value="CCA25259.1"/>
    <property type="molecule type" value="Genomic_DNA"/>
</dbReference>
<evidence type="ECO:0000313" key="1">
    <source>
        <dbReference type="EMBL" id="CCA25259.1"/>
    </source>
</evidence>
<accession>F0WV22</accession>
<proteinExistence type="predicted"/>
<protein>
    <submittedName>
        <fullName evidence="1">AlNc14C285G10168 protein</fullName>
    </submittedName>
</protein>
<gene>
    <name evidence="1" type="primary">AlNc14C285G10168</name>
    <name evidence="1" type="ORF">ALNC14_114030</name>
</gene>
<reference evidence="1" key="2">
    <citation type="submission" date="2011-02" db="EMBL/GenBank/DDBJ databases">
        <authorList>
            <person name="MacLean D."/>
        </authorList>
    </citation>
    <scope>NUCLEOTIDE SEQUENCE</scope>
</reference>
<dbReference type="HOGENOM" id="CLU_2337912_0_0_1"/>
<sequence>MEGNWLLITVVYRARNAFLELLQTKKSWDLYSILRIKCASSISWNSYVVYERSIMISVLKYPITKSMGSCVIESRWNLAICISHCFLQILQPIMKNKP</sequence>
<reference evidence="1" key="1">
    <citation type="journal article" date="2011" name="PLoS Biol.">
        <title>Gene gain and loss during evolution of obligate parasitism in the white rust pathogen of Arabidopsis thaliana.</title>
        <authorList>
            <person name="Kemen E."/>
            <person name="Gardiner A."/>
            <person name="Schultz-Larsen T."/>
            <person name="Kemen A.C."/>
            <person name="Balmuth A.L."/>
            <person name="Robert-Seilaniantz A."/>
            <person name="Bailey K."/>
            <person name="Holub E."/>
            <person name="Studholme D.J."/>
            <person name="Maclean D."/>
            <person name="Jones J.D."/>
        </authorList>
    </citation>
    <scope>NUCLEOTIDE SEQUENCE</scope>
</reference>